<proteinExistence type="predicted"/>
<dbReference type="AlphaFoldDB" id="A0A8S8ZH77"/>
<dbReference type="EMBL" id="NMPR01000202">
    <property type="protein sequence ID" value="KAA8628166.1"/>
    <property type="molecule type" value="Genomic_DNA"/>
</dbReference>
<name>A0A8S8ZH77_SORMA</name>
<feature type="compositionally biased region" description="Polar residues" evidence="1">
    <location>
        <begin position="259"/>
        <end position="271"/>
    </location>
</feature>
<feature type="compositionally biased region" description="Basic and acidic residues" evidence="1">
    <location>
        <begin position="46"/>
        <end position="64"/>
    </location>
</feature>
<evidence type="ECO:0000313" key="2">
    <source>
        <dbReference type="EMBL" id="KAA8628166.1"/>
    </source>
</evidence>
<feature type="region of interest" description="Disordered" evidence="1">
    <location>
        <begin position="208"/>
        <end position="293"/>
    </location>
</feature>
<feature type="compositionally biased region" description="Polar residues" evidence="1">
    <location>
        <begin position="12"/>
        <end position="33"/>
    </location>
</feature>
<feature type="region of interest" description="Disordered" evidence="1">
    <location>
        <begin position="1"/>
        <end position="78"/>
    </location>
</feature>
<accession>A0A8S8ZH77</accession>
<feature type="compositionally biased region" description="Polar residues" evidence="1">
    <location>
        <begin position="213"/>
        <end position="236"/>
    </location>
</feature>
<protein>
    <submittedName>
        <fullName evidence="2">Uncharacterized protein</fullName>
    </submittedName>
</protein>
<comment type="caution">
    <text evidence="2">The sequence shown here is derived from an EMBL/GenBank/DDBJ whole genome shotgun (WGS) entry which is preliminary data.</text>
</comment>
<dbReference type="OMA" id="ANQERAY"/>
<organism evidence="2 3">
    <name type="scientific">Sordaria macrospora</name>
    <dbReference type="NCBI Taxonomy" id="5147"/>
    <lineage>
        <taxon>Eukaryota</taxon>
        <taxon>Fungi</taxon>
        <taxon>Dikarya</taxon>
        <taxon>Ascomycota</taxon>
        <taxon>Pezizomycotina</taxon>
        <taxon>Sordariomycetes</taxon>
        <taxon>Sordariomycetidae</taxon>
        <taxon>Sordariales</taxon>
        <taxon>Sordariaceae</taxon>
        <taxon>Sordaria</taxon>
    </lineage>
</organism>
<feature type="compositionally biased region" description="Polar residues" evidence="1">
    <location>
        <begin position="375"/>
        <end position="400"/>
    </location>
</feature>
<feature type="compositionally biased region" description="Low complexity" evidence="1">
    <location>
        <begin position="242"/>
        <end position="251"/>
    </location>
</feature>
<reference evidence="2 3" key="1">
    <citation type="submission" date="2017-07" db="EMBL/GenBank/DDBJ databases">
        <title>Genome sequence of the Sordaria macrospora wild type strain R19027.</title>
        <authorList>
            <person name="Nowrousian M."/>
            <person name="Teichert I."/>
            <person name="Kueck U."/>
        </authorList>
    </citation>
    <scope>NUCLEOTIDE SEQUENCE [LARGE SCALE GENOMIC DNA]</scope>
    <source>
        <strain evidence="2 3">R19027</strain>
        <tissue evidence="2">Mycelium</tissue>
    </source>
</reference>
<gene>
    <name evidence="2" type="ORF">SMACR_06395</name>
</gene>
<dbReference type="VEuPathDB" id="FungiDB:SMAC_06395"/>
<evidence type="ECO:0000313" key="3">
    <source>
        <dbReference type="Proteomes" id="UP000433876"/>
    </source>
</evidence>
<feature type="region of interest" description="Disordered" evidence="1">
    <location>
        <begin position="364"/>
        <end position="438"/>
    </location>
</feature>
<dbReference type="Proteomes" id="UP000433876">
    <property type="component" value="Unassembled WGS sequence"/>
</dbReference>
<sequence length="438" mass="47880">MAPRDPRANKQRGGSISQSSQPAPTTQESIEVNTTEKVRSKVVAGRTEKPKAKPQDARTHEANQERAYVAASRRSDRSLEARIHSARLASEIHKKRTGKGFKITTEAVLNDAMYEEEEEPRTARLPYAAANFQDYALEQHYQRVDAQFAAAFPTLNRPPAMPLVPQYMSMPQQPRTMSTMTISSAPSYGLPPTHGMQQFHERTQSAPNVPLVSANSGNSTNSDMPQGLGQRTQSLSAVLPRSTSSPSMSVSDRPAGPHTRNSSMSETSTPPALTPSVGDGTPPLSGLLTPTFGQDNFDNSTLMQRRYRQSSVASTRSNAPLTPQSEMSVMSTTQPGHLAAPPKSSTAVVNQMVSEPQFYPNYVDGSSEHFDDMYNSLSQQPLDPDESGSSYSQSAQQNEGTPIFFQIQAEKSREYDTEPDPLLNNDHDTFVDWNGGGV</sequence>
<evidence type="ECO:0000256" key="1">
    <source>
        <dbReference type="SAM" id="MobiDB-lite"/>
    </source>
</evidence>